<dbReference type="InterPro" id="IPR045166">
    <property type="entry name" value="Spp2-like"/>
</dbReference>
<dbReference type="Pfam" id="PF12656">
    <property type="entry name" value="G-patch_2"/>
    <property type="match status" value="1"/>
</dbReference>
<evidence type="ECO:0000256" key="3">
    <source>
        <dbReference type="SAM" id="MobiDB-lite"/>
    </source>
</evidence>
<comment type="subcellular location">
    <subcellularLocation>
        <location evidence="1">Nucleus</location>
    </subcellularLocation>
</comment>
<feature type="compositionally biased region" description="Basic residues" evidence="3">
    <location>
        <begin position="317"/>
        <end position="333"/>
    </location>
</feature>
<dbReference type="EMBL" id="JALNTZ010000008">
    <property type="protein sequence ID" value="KAJ3643925.1"/>
    <property type="molecule type" value="Genomic_DNA"/>
</dbReference>
<comment type="caution">
    <text evidence="5">The sequence shown here is derived from an EMBL/GenBank/DDBJ whole genome shotgun (WGS) entry which is preliminary data.</text>
</comment>
<dbReference type="PANTHER" id="PTHR15818">
    <property type="entry name" value="G PATCH AND KOW-CONTAINING"/>
    <property type="match status" value="1"/>
</dbReference>
<name>A0AA38M4K8_9CUCU</name>
<dbReference type="GO" id="GO:0005681">
    <property type="term" value="C:spliceosomal complex"/>
    <property type="evidence" value="ECO:0007669"/>
    <property type="project" value="TreeGrafter"/>
</dbReference>
<dbReference type="AlphaFoldDB" id="A0AA38M4K8"/>
<accession>A0AA38M4K8</accession>
<dbReference type="InterPro" id="IPR041993">
    <property type="entry name" value="GPKOW_KOW1"/>
</dbReference>
<feature type="compositionally biased region" description="Basic and acidic residues" evidence="3">
    <location>
        <begin position="352"/>
        <end position="364"/>
    </location>
</feature>
<feature type="domain" description="Spp2/MOS2 G-patch" evidence="4">
    <location>
        <begin position="134"/>
        <end position="192"/>
    </location>
</feature>
<keyword evidence="6" id="KW-1185">Reference proteome</keyword>
<evidence type="ECO:0000313" key="5">
    <source>
        <dbReference type="EMBL" id="KAJ3643925.1"/>
    </source>
</evidence>
<dbReference type="Proteomes" id="UP001168821">
    <property type="component" value="Unassembled WGS sequence"/>
</dbReference>
<evidence type="ECO:0000313" key="6">
    <source>
        <dbReference type="Proteomes" id="UP001168821"/>
    </source>
</evidence>
<gene>
    <name evidence="5" type="ORF">Zmor_026607</name>
</gene>
<keyword evidence="2" id="KW-0539">Nucleus</keyword>
<dbReference type="PANTHER" id="PTHR15818:SF2">
    <property type="entry name" value="G-PATCH DOMAIN AND KOW MOTIFS-CONTAINING PROTEIN"/>
    <property type="match status" value="1"/>
</dbReference>
<sequence>MENKKISFGFSKVSKRTEILSKAPKPEKKVELIDCLEGQSIKIKDAVEETNEPLIIPIQGSSNKLLDQVKKAKEKRIKEEVKEEETVPDSELTLNELAARELIREAQNRGSVNTDSKIFALPLKEEKFVAEGAEESSLEDYEHVPISDYGMAMLRGMNWKEGMPIGKRTKKTETLKLPELRPKGLGLGANKMVNSSKPSQAVDKDGKELQLVKGAFCKIIAGNHRGHYCEVQGLDDENCRAIVKTAITNEILSLNEFLIVLVNKEEFEKNSRVINNAKYEEYQEKSRGVNKKTSDEKDRDRSRSRDKRSCSNEKSSGKSRKRHKKKSKKNKHKYSSDSEDERRKHKKKGKSKHDSSDSDSEREYRRRRNKDRK</sequence>
<feature type="region of interest" description="Disordered" evidence="3">
    <location>
        <begin position="283"/>
        <end position="373"/>
    </location>
</feature>
<evidence type="ECO:0000256" key="1">
    <source>
        <dbReference type="ARBA" id="ARBA00004123"/>
    </source>
</evidence>
<proteinExistence type="predicted"/>
<dbReference type="InterPro" id="IPR026822">
    <property type="entry name" value="Spp2/MOS2_G-patch"/>
</dbReference>
<organism evidence="5 6">
    <name type="scientific">Zophobas morio</name>
    <dbReference type="NCBI Taxonomy" id="2755281"/>
    <lineage>
        <taxon>Eukaryota</taxon>
        <taxon>Metazoa</taxon>
        <taxon>Ecdysozoa</taxon>
        <taxon>Arthropoda</taxon>
        <taxon>Hexapoda</taxon>
        <taxon>Insecta</taxon>
        <taxon>Pterygota</taxon>
        <taxon>Neoptera</taxon>
        <taxon>Endopterygota</taxon>
        <taxon>Coleoptera</taxon>
        <taxon>Polyphaga</taxon>
        <taxon>Cucujiformia</taxon>
        <taxon>Tenebrionidae</taxon>
        <taxon>Zophobas</taxon>
    </lineage>
</organism>
<reference evidence="5" key="1">
    <citation type="journal article" date="2023" name="G3 (Bethesda)">
        <title>Whole genome assemblies of Zophobas morio and Tenebrio molitor.</title>
        <authorList>
            <person name="Kaur S."/>
            <person name="Stinson S.A."/>
            <person name="diCenzo G.C."/>
        </authorList>
    </citation>
    <scope>NUCLEOTIDE SEQUENCE</scope>
    <source>
        <strain evidence="5">QUZm001</strain>
    </source>
</reference>
<evidence type="ECO:0000256" key="2">
    <source>
        <dbReference type="ARBA" id="ARBA00023242"/>
    </source>
</evidence>
<evidence type="ECO:0000259" key="4">
    <source>
        <dbReference type="Pfam" id="PF12656"/>
    </source>
</evidence>
<protein>
    <recommendedName>
        <fullName evidence="4">Spp2/MOS2 G-patch domain-containing protein</fullName>
    </recommendedName>
</protein>
<feature type="compositionally biased region" description="Basic and acidic residues" evidence="3">
    <location>
        <begin position="283"/>
        <end position="311"/>
    </location>
</feature>
<dbReference type="CDD" id="cd13152">
    <property type="entry name" value="KOW_GPKOW_A"/>
    <property type="match status" value="1"/>
</dbReference>
<dbReference type="GO" id="GO:0000398">
    <property type="term" value="P:mRNA splicing, via spliceosome"/>
    <property type="evidence" value="ECO:0007669"/>
    <property type="project" value="InterPro"/>
</dbReference>